<accession>A0A8K0VZG9</accession>
<gene>
    <name evidence="1" type="ORF">FB567DRAFT_524192</name>
</gene>
<organism evidence="1 2">
    <name type="scientific">Paraphoma chrysanthemicola</name>
    <dbReference type="NCBI Taxonomy" id="798071"/>
    <lineage>
        <taxon>Eukaryota</taxon>
        <taxon>Fungi</taxon>
        <taxon>Dikarya</taxon>
        <taxon>Ascomycota</taxon>
        <taxon>Pezizomycotina</taxon>
        <taxon>Dothideomycetes</taxon>
        <taxon>Pleosporomycetidae</taxon>
        <taxon>Pleosporales</taxon>
        <taxon>Pleosporineae</taxon>
        <taxon>Phaeosphaeriaceae</taxon>
        <taxon>Paraphoma</taxon>
    </lineage>
</organism>
<name>A0A8K0VZG9_9PLEO</name>
<dbReference type="Proteomes" id="UP000813461">
    <property type="component" value="Unassembled WGS sequence"/>
</dbReference>
<evidence type="ECO:0000313" key="2">
    <source>
        <dbReference type="Proteomes" id="UP000813461"/>
    </source>
</evidence>
<reference evidence="1" key="1">
    <citation type="journal article" date="2021" name="Nat. Commun.">
        <title>Genetic determinants of endophytism in the Arabidopsis root mycobiome.</title>
        <authorList>
            <person name="Mesny F."/>
            <person name="Miyauchi S."/>
            <person name="Thiergart T."/>
            <person name="Pickel B."/>
            <person name="Atanasova L."/>
            <person name="Karlsson M."/>
            <person name="Huettel B."/>
            <person name="Barry K.W."/>
            <person name="Haridas S."/>
            <person name="Chen C."/>
            <person name="Bauer D."/>
            <person name="Andreopoulos W."/>
            <person name="Pangilinan J."/>
            <person name="LaButti K."/>
            <person name="Riley R."/>
            <person name="Lipzen A."/>
            <person name="Clum A."/>
            <person name="Drula E."/>
            <person name="Henrissat B."/>
            <person name="Kohler A."/>
            <person name="Grigoriev I.V."/>
            <person name="Martin F.M."/>
            <person name="Hacquard S."/>
        </authorList>
    </citation>
    <scope>NUCLEOTIDE SEQUENCE</scope>
    <source>
        <strain evidence="1">MPI-SDFR-AT-0120</strain>
    </source>
</reference>
<proteinExistence type="predicted"/>
<comment type="caution">
    <text evidence="1">The sequence shown here is derived from an EMBL/GenBank/DDBJ whole genome shotgun (WGS) entry which is preliminary data.</text>
</comment>
<keyword evidence="2" id="KW-1185">Reference proteome</keyword>
<dbReference type="EMBL" id="JAGMVJ010000008">
    <property type="protein sequence ID" value="KAH7088345.1"/>
    <property type="molecule type" value="Genomic_DNA"/>
</dbReference>
<protein>
    <submittedName>
        <fullName evidence="1">Uncharacterized protein</fullName>
    </submittedName>
</protein>
<dbReference type="OrthoDB" id="5397557at2759"/>
<sequence length="280" mass="32532">MTTFSEPNPLATSTSKVQRICDFWQTLQQPFPSVKRVALSADVAQLLGGTLPDDFRLLAEGSPTSITTYVSFLALDTFHTYRCSRQLWQPTRKQGGKELEWNNMNQGWTPKVIFLPVRTFHGPAGRFYHARYKNDRHYQQMQANRLIFAHATEAYYMPHPDLPHPCPVTGCNAQFSKPGQWAVHSAEMSYDGVLGSHPDTDFQRTFPQRSVLLKKERDRVFDELLSMQKWGEEGSKRRQDAEEAFVHQREHDPLYTHQKPPRECIMWRRYQTFLSRGVVI</sequence>
<dbReference type="AlphaFoldDB" id="A0A8K0VZG9"/>
<evidence type="ECO:0000313" key="1">
    <source>
        <dbReference type="EMBL" id="KAH7088345.1"/>
    </source>
</evidence>